<dbReference type="FunFam" id="3.30.70.270:FF:000026">
    <property type="entry name" value="Transposon Ty3-G Gag-Pol polyprotein"/>
    <property type="match status" value="1"/>
</dbReference>
<dbReference type="InterPro" id="IPR050951">
    <property type="entry name" value="Retrovirus_Pol_polyprotein"/>
</dbReference>
<dbReference type="AlphaFoldDB" id="A0A2B4RCN2"/>
<keyword evidence="3" id="KW-0540">Nuclease</keyword>
<evidence type="ECO:0000256" key="3">
    <source>
        <dbReference type="ARBA" id="ARBA00022722"/>
    </source>
</evidence>
<dbReference type="Proteomes" id="UP000225706">
    <property type="component" value="Unassembled WGS sequence"/>
</dbReference>
<dbReference type="InterPro" id="IPR041373">
    <property type="entry name" value="RT_RNaseH"/>
</dbReference>
<dbReference type="InterPro" id="IPR043128">
    <property type="entry name" value="Rev_trsase/Diguanyl_cyclase"/>
</dbReference>
<evidence type="ECO:0000259" key="8">
    <source>
        <dbReference type="Pfam" id="PF17917"/>
    </source>
</evidence>
<reference evidence="10" key="1">
    <citation type="journal article" date="2017" name="bioRxiv">
        <title>Comparative analysis of the genomes of Stylophora pistillata and Acropora digitifera provides evidence for extensive differences between species of corals.</title>
        <authorList>
            <person name="Voolstra C.R."/>
            <person name="Li Y."/>
            <person name="Liew Y.J."/>
            <person name="Baumgarten S."/>
            <person name="Zoccola D."/>
            <person name="Flot J.-F."/>
            <person name="Tambutte S."/>
            <person name="Allemand D."/>
            <person name="Aranda M."/>
        </authorList>
    </citation>
    <scope>NUCLEOTIDE SEQUENCE [LARGE SCALE GENOMIC DNA]</scope>
</reference>
<sequence>MSVYYHKTLEDELNEVSGVAELGFSDHRLVCAVPNKDVKHHEARTITYRSTMHLNVEGLKADIRDITWSEIQVAPARDLYLQWKERSISREEVLDALRGINPHKATGFDGLSLRMLQLIANEIAEPLTVITDKVIQESEWPIEWKRGEWVPVYKKEDPNYRPLTLLPTVDRIFEQLFCYQLRDKFETIFDNSMSAYPKRISFKETFLTPNSNMERIKPPSELDIDSLNLADMWKEWKEAWELYWILSGLYEKDDAIQIATIQSILETKARRVLKTLPNIPKDITQRTVGGILTALEMYCVPRKNTTYKRYFFRMTTQEERSFDIFVTDLRRRAEYCDFGAIKDSLMRDQIVNGTEERGVRHVEIEEHEGNELLEGLYMEEIQDEFQDVFKGLGCVEGEYNIKLKANSNPTIQPQRNIPLRLKDKLKGTVKDLEQKDIIAKVEEPVTWVSNLVIVEKPNKTLTLRLDPPDLTEAIKKEDFKSLSFETVSSTLSGCKVFSVADMSNCYWHQKLTEESSFLCVFNSPFGRFPFKRMPFGFSCASEVAQKMVENHFGDISGALPVFDDIIIGGRDEQEHDMILGKVLTRVRERNIKFNRDKIQFRVNKIKYMGEVVSGLVSELGFSPDPDKISAIHNMPTPSCKQDLQRLLGMMNYLAKYIPNMSELTDPLRSLLKSDVPWTWFLEHDTALTKLKSVLSSTPVLRFYDTSLPTTLEVDAGKNGLGACLMQQNQPVAYASRAMSISEISYAQIEKELLAIVYGCERFNMYTYGAEIEVLSDHKPLESIFKQPLFKVPSRLQRMILRLQRYNLKGRYFLGKFLYIADTLSRAIDQSSVPKYKEAKYKEFYDRQGSKQLPQLKEGDSVRFKKPGDKHLSRAIVTGKHDTPRSYMITGETGREYRRNRRHINLTQEPLVTILDNDLIDDSQPVTM</sequence>
<evidence type="ECO:0000256" key="5">
    <source>
        <dbReference type="ARBA" id="ARBA00022801"/>
    </source>
</evidence>
<keyword evidence="10" id="KW-1185">Reference proteome</keyword>
<dbReference type="OrthoDB" id="8024815at2759"/>
<dbReference type="InterPro" id="IPR000477">
    <property type="entry name" value="RT_dom"/>
</dbReference>
<evidence type="ECO:0000256" key="1">
    <source>
        <dbReference type="ARBA" id="ARBA00022679"/>
    </source>
</evidence>
<dbReference type="CDD" id="cd09274">
    <property type="entry name" value="RNase_HI_RT_Ty3"/>
    <property type="match status" value="1"/>
</dbReference>
<dbReference type="InterPro" id="IPR043502">
    <property type="entry name" value="DNA/RNA_pol_sf"/>
</dbReference>
<gene>
    <name evidence="9" type="primary">pol</name>
    <name evidence="9" type="ORF">AWC38_SpisGene19634</name>
</gene>
<protein>
    <submittedName>
        <fullName evidence="9">Retrovirus-related Pol polyprotein from transposon 17.6</fullName>
    </submittedName>
</protein>
<dbReference type="GO" id="GO:0003964">
    <property type="term" value="F:RNA-directed DNA polymerase activity"/>
    <property type="evidence" value="ECO:0007669"/>
    <property type="project" value="UniProtKB-KW"/>
</dbReference>
<comment type="caution">
    <text evidence="9">The sequence shown here is derived from an EMBL/GenBank/DDBJ whole genome shotgun (WGS) entry which is preliminary data.</text>
</comment>
<dbReference type="PANTHER" id="PTHR37984:SF7">
    <property type="entry name" value="INTEGRASE CATALYTIC DOMAIN-CONTAINING PROTEIN"/>
    <property type="match status" value="1"/>
</dbReference>
<evidence type="ECO:0000256" key="2">
    <source>
        <dbReference type="ARBA" id="ARBA00022695"/>
    </source>
</evidence>
<dbReference type="Pfam" id="PF00078">
    <property type="entry name" value="RVT_1"/>
    <property type="match status" value="1"/>
</dbReference>
<proteinExistence type="predicted"/>
<dbReference type="Gene3D" id="3.30.70.270">
    <property type="match status" value="2"/>
</dbReference>
<evidence type="ECO:0000256" key="6">
    <source>
        <dbReference type="ARBA" id="ARBA00022918"/>
    </source>
</evidence>
<dbReference type="Gene3D" id="3.10.10.10">
    <property type="entry name" value="HIV Type 1 Reverse Transcriptase, subunit A, domain 1"/>
    <property type="match status" value="1"/>
</dbReference>
<dbReference type="CDD" id="cd01647">
    <property type="entry name" value="RT_LTR"/>
    <property type="match status" value="1"/>
</dbReference>
<dbReference type="SUPFAM" id="SSF56672">
    <property type="entry name" value="DNA/RNA polymerases"/>
    <property type="match status" value="2"/>
</dbReference>
<evidence type="ECO:0000259" key="7">
    <source>
        <dbReference type="Pfam" id="PF00078"/>
    </source>
</evidence>
<dbReference type="PANTHER" id="PTHR37984">
    <property type="entry name" value="PROTEIN CBG26694"/>
    <property type="match status" value="1"/>
</dbReference>
<evidence type="ECO:0000313" key="9">
    <source>
        <dbReference type="EMBL" id="PFX16114.1"/>
    </source>
</evidence>
<evidence type="ECO:0000256" key="4">
    <source>
        <dbReference type="ARBA" id="ARBA00022759"/>
    </source>
</evidence>
<feature type="domain" description="Reverse transcriptase RNase H-like" evidence="8">
    <location>
        <begin position="704"/>
        <end position="805"/>
    </location>
</feature>
<dbReference type="EMBL" id="LSMT01000575">
    <property type="protein sequence ID" value="PFX16114.1"/>
    <property type="molecule type" value="Genomic_DNA"/>
</dbReference>
<evidence type="ECO:0000313" key="10">
    <source>
        <dbReference type="Proteomes" id="UP000225706"/>
    </source>
</evidence>
<name>A0A2B4RCN2_STYPI</name>
<dbReference type="Pfam" id="PF17917">
    <property type="entry name" value="RT_RNaseH"/>
    <property type="match status" value="1"/>
</dbReference>
<dbReference type="GO" id="GO:0004519">
    <property type="term" value="F:endonuclease activity"/>
    <property type="evidence" value="ECO:0007669"/>
    <property type="project" value="UniProtKB-KW"/>
</dbReference>
<keyword evidence="1" id="KW-0808">Transferase</keyword>
<keyword evidence="2" id="KW-0548">Nucleotidyltransferase</keyword>
<feature type="domain" description="Reverse transcriptase" evidence="7">
    <location>
        <begin position="476"/>
        <end position="609"/>
    </location>
</feature>
<dbReference type="GO" id="GO:0016787">
    <property type="term" value="F:hydrolase activity"/>
    <property type="evidence" value="ECO:0007669"/>
    <property type="project" value="UniProtKB-KW"/>
</dbReference>
<keyword evidence="4" id="KW-0255">Endonuclease</keyword>
<keyword evidence="5" id="KW-0378">Hydrolase</keyword>
<organism evidence="9 10">
    <name type="scientific">Stylophora pistillata</name>
    <name type="common">Smooth cauliflower coral</name>
    <dbReference type="NCBI Taxonomy" id="50429"/>
    <lineage>
        <taxon>Eukaryota</taxon>
        <taxon>Metazoa</taxon>
        <taxon>Cnidaria</taxon>
        <taxon>Anthozoa</taxon>
        <taxon>Hexacorallia</taxon>
        <taxon>Scleractinia</taxon>
        <taxon>Astrocoeniina</taxon>
        <taxon>Pocilloporidae</taxon>
        <taxon>Stylophora</taxon>
    </lineage>
</organism>
<keyword evidence="6" id="KW-0695">RNA-directed DNA polymerase</keyword>
<accession>A0A2B4RCN2</accession>